<evidence type="ECO:0000256" key="4">
    <source>
        <dbReference type="ARBA" id="ARBA00023136"/>
    </source>
</evidence>
<dbReference type="Pfam" id="PF03798">
    <property type="entry name" value="TRAM_LAG1_CLN8"/>
    <property type="match status" value="1"/>
</dbReference>
<dbReference type="InterPro" id="IPR006634">
    <property type="entry name" value="TLC-dom"/>
</dbReference>
<dbReference type="GO" id="GO:0016020">
    <property type="term" value="C:membrane"/>
    <property type="evidence" value="ECO:0007669"/>
    <property type="project" value="UniProtKB-SubCell"/>
</dbReference>
<keyword evidence="3 6" id="KW-1133">Transmembrane helix</keyword>
<reference evidence="8 9" key="1">
    <citation type="journal article" date="2024" name="Nat. Commun.">
        <title>Phylogenomics reveals the evolutionary origins of lichenization in chlorophyte algae.</title>
        <authorList>
            <person name="Puginier C."/>
            <person name="Libourel C."/>
            <person name="Otte J."/>
            <person name="Skaloud P."/>
            <person name="Haon M."/>
            <person name="Grisel S."/>
            <person name="Petersen M."/>
            <person name="Berrin J.G."/>
            <person name="Delaux P.M."/>
            <person name="Dal Grande F."/>
            <person name="Keller J."/>
        </authorList>
    </citation>
    <scope>NUCLEOTIDE SEQUENCE [LARGE SCALE GENOMIC DNA]</scope>
    <source>
        <strain evidence="8 9">SAG 245.80</strain>
    </source>
</reference>
<dbReference type="PANTHER" id="PTHR31898">
    <property type="entry name" value="TRANSMEMBRANE PROTEIN 136"/>
    <property type="match status" value="1"/>
</dbReference>
<evidence type="ECO:0000256" key="2">
    <source>
        <dbReference type="ARBA" id="ARBA00022692"/>
    </source>
</evidence>
<dbReference type="EMBL" id="JALJOU010000080">
    <property type="protein sequence ID" value="KAK9823071.1"/>
    <property type="molecule type" value="Genomic_DNA"/>
</dbReference>
<accession>A0AAW1QPN8</accession>
<dbReference type="InterPro" id="IPR042512">
    <property type="entry name" value="TLCD5"/>
</dbReference>
<protein>
    <recommendedName>
        <fullName evidence="7">TLC domain-containing protein</fullName>
    </recommendedName>
</protein>
<comment type="subcellular location">
    <subcellularLocation>
        <location evidence="1">Membrane</location>
        <topology evidence="1">Multi-pass membrane protein</topology>
    </subcellularLocation>
</comment>
<sequence>MCTILGLSVGYQGQSGTELTLCLLLTEVSNPFLHARSLLREVGKQNTKAAMTNDLLFAGTFFVCRLLFGPVVVYKTLRSRSSNRIVKWGGAGIQVVSLFWFYKIVQAGARKARAVKEARKTE</sequence>
<keyword evidence="4 5" id="KW-0472">Membrane</keyword>
<gene>
    <name evidence="8" type="ORF">WJX81_007025</name>
</gene>
<evidence type="ECO:0000313" key="8">
    <source>
        <dbReference type="EMBL" id="KAK9823071.1"/>
    </source>
</evidence>
<keyword evidence="2 5" id="KW-0812">Transmembrane</keyword>
<dbReference type="AlphaFoldDB" id="A0AAW1QPN8"/>
<dbReference type="PANTHER" id="PTHR31898:SF1">
    <property type="entry name" value="TLC DOMAIN-CONTAINING PROTEIN 5"/>
    <property type="match status" value="1"/>
</dbReference>
<proteinExistence type="predicted"/>
<organism evidence="8 9">
    <name type="scientific">Elliptochloris bilobata</name>
    <dbReference type="NCBI Taxonomy" id="381761"/>
    <lineage>
        <taxon>Eukaryota</taxon>
        <taxon>Viridiplantae</taxon>
        <taxon>Chlorophyta</taxon>
        <taxon>core chlorophytes</taxon>
        <taxon>Trebouxiophyceae</taxon>
        <taxon>Trebouxiophyceae incertae sedis</taxon>
        <taxon>Elliptochloris clade</taxon>
        <taxon>Elliptochloris</taxon>
    </lineage>
</organism>
<comment type="caution">
    <text evidence="8">The sequence shown here is derived from an EMBL/GenBank/DDBJ whole genome shotgun (WGS) entry which is preliminary data.</text>
</comment>
<evidence type="ECO:0000256" key="5">
    <source>
        <dbReference type="PROSITE-ProRule" id="PRU00205"/>
    </source>
</evidence>
<evidence type="ECO:0000256" key="6">
    <source>
        <dbReference type="SAM" id="Phobius"/>
    </source>
</evidence>
<feature type="transmembrane region" description="Helical" evidence="6">
    <location>
        <begin position="55"/>
        <end position="73"/>
    </location>
</feature>
<keyword evidence="9" id="KW-1185">Reference proteome</keyword>
<evidence type="ECO:0000256" key="3">
    <source>
        <dbReference type="ARBA" id="ARBA00022989"/>
    </source>
</evidence>
<evidence type="ECO:0000313" key="9">
    <source>
        <dbReference type="Proteomes" id="UP001445335"/>
    </source>
</evidence>
<evidence type="ECO:0000256" key="1">
    <source>
        <dbReference type="ARBA" id="ARBA00004141"/>
    </source>
</evidence>
<name>A0AAW1QPN8_9CHLO</name>
<feature type="domain" description="TLC" evidence="7">
    <location>
        <begin position="1"/>
        <end position="113"/>
    </location>
</feature>
<dbReference type="Proteomes" id="UP001445335">
    <property type="component" value="Unassembled WGS sequence"/>
</dbReference>
<evidence type="ECO:0000259" key="7">
    <source>
        <dbReference type="PROSITE" id="PS50922"/>
    </source>
</evidence>
<dbReference type="PROSITE" id="PS50922">
    <property type="entry name" value="TLC"/>
    <property type="match status" value="1"/>
</dbReference>